<dbReference type="OrthoDB" id="2631350at2759"/>
<reference evidence="1" key="1">
    <citation type="journal article" date="2019" name="Environ. Microbiol.">
        <title>Fungal ecological strategies reflected in gene transcription - a case study of two litter decomposers.</title>
        <authorList>
            <person name="Barbi F."/>
            <person name="Kohler A."/>
            <person name="Barry K."/>
            <person name="Baskaran P."/>
            <person name="Daum C."/>
            <person name="Fauchery L."/>
            <person name="Ihrmark K."/>
            <person name="Kuo A."/>
            <person name="LaButti K."/>
            <person name="Lipzen A."/>
            <person name="Morin E."/>
            <person name="Grigoriev I.V."/>
            <person name="Henrissat B."/>
            <person name="Lindahl B."/>
            <person name="Martin F."/>
        </authorList>
    </citation>
    <scope>NUCLEOTIDE SEQUENCE</scope>
    <source>
        <strain evidence="1">JB14</strain>
    </source>
</reference>
<evidence type="ECO:0000313" key="2">
    <source>
        <dbReference type="Proteomes" id="UP000799118"/>
    </source>
</evidence>
<dbReference type="Proteomes" id="UP000799118">
    <property type="component" value="Unassembled WGS sequence"/>
</dbReference>
<dbReference type="EMBL" id="ML769458">
    <property type="protein sequence ID" value="KAE9400275.1"/>
    <property type="molecule type" value="Genomic_DNA"/>
</dbReference>
<gene>
    <name evidence="1" type="ORF">BT96DRAFT_652597</name>
</gene>
<proteinExistence type="predicted"/>
<evidence type="ECO:0008006" key="3">
    <source>
        <dbReference type="Google" id="ProtNLM"/>
    </source>
</evidence>
<name>A0A6A4HUA8_9AGAR</name>
<keyword evidence="2" id="KW-1185">Reference proteome</keyword>
<evidence type="ECO:0000313" key="1">
    <source>
        <dbReference type="EMBL" id="KAE9400275.1"/>
    </source>
</evidence>
<accession>A0A6A4HUA8</accession>
<organism evidence="1 2">
    <name type="scientific">Gymnopus androsaceus JB14</name>
    <dbReference type="NCBI Taxonomy" id="1447944"/>
    <lineage>
        <taxon>Eukaryota</taxon>
        <taxon>Fungi</taxon>
        <taxon>Dikarya</taxon>
        <taxon>Basidiomycota</taxon>
        <taxon>Agaricomycotina</taxon>
        <taxon>Agaricomycetes</taxon>
        <taxon>Agaricomycetidae</taxon>
        <taxon>Agaricales</taxon>
        <taxon>Marasmiineae</taxon>
        <taxon>Omphalotaceae</taxon>
        <taxon>Gymnopus</taxon>
    </lineage>
</organism>
<dbReference type="AlphaFoldDB" id="A0A6A4HUA8"/>
<protein>
    <recommendedName>
        <fullName evidence="3">F-box domain-containing protein</fullName>
    </recommendedName>
</protein>
<sequence length="129" mass="14429">MQVFEYAFPMCLSDKRIESITLSWPNLERLVITPTANVMVRDIDPHRDIATLNSLSYFIQNCRKLEYLAVPVQVHSPLPDILPDPTSLAHPLHTFQCTLPGDIIDLGGVAERLARVFPSLTLVSGNFAL</sequence>